<feature type="domain" description="SGNH hydrolase-type esterase" evidence="1">
    <location>
        <begin position="61"/>
        <end position="238"/>
    </location>
</feature>
<dbReference type="PROSITE" id="PS51257">
    <property type="entry name" value="PROKAR_LIPOPROTEIN"/>
    <property type="match status" value="1"/>
</dbReference>
<dbReference type="EMBL" id="JACRUP010000009">
    <property type="protein sequence ID" value="MBC5851955.1"/>
    <property type="molecule type" value="Genomic_DNA"/>
</dbReference>
<dbReference type="InterPro" id="IPR036514">
    <property type="entry name" value="SGNH_hydro_sf"/>
</dbReference>
<comment type="caution">
    <text evidence="2">The sequence shown here is derived from an EMBL/GenBank/DDBJ whole genome shotgun (WGS) entry which is preliminary data.</text>
</comment>
<dbReference type="AlphaFoldDB" id="A0A9X0RCH9"/>
<evidence type="ECO:0000313" key="3">
    <source>
        <dbReference type="Proteomes" id="UP000615796"/>
    </source>
</evidence>
<dbReference type="RefSeq" id="WP_187026526.1">
    <property type="nucleotide sequence ID" value="NZ_CAWQLT010000067.1"/>
</dbReference>
<dbReference type="Pfam" id="PF13472">
    <property type="entry name" value="Lipase_GDSL_2"/>
    <property type="match status" value="1"/>
</dbReference>
<dbReference type="GO" id="GO:0016788">
    <property type="term" value="F:hydrolase activity, acting on ester bonds"/>
    <property type="evidence" value="ECO:0007669"/>
    <property type="project" value="UniProtKB-ARBA"/>
</dbReference>
<sequence>MVSRILFVLILISSISGCSDEEPTSVPPPLKNDLVDCGSFNLNPQQPLPYRLEKSQHWVVMGSSSAAGAGASHPSKNWVGLLRAELAPQGVTIHNIAKGGHTTYHALSKRCSVDGKRFQPDPQHNIDRAFNYKPDLVILNYPGNDQALNYAEQEPVVNLLRLRSELLESNIPVLILSSQPRRQNLSLQKRLIRFNELIQPLSSPCFVETFSHLQNDHGFLKSDFDYDGVHLNDAGHEIVFKAIMATINTKQCIELL</sequence>
<organism evidence="2 3">
    <name type="scientific">Vibrio metschnikovii</name>
    <dbReference type="NCBI Taxonomy" id="28172"/>
    <lineage>
        <taxon>Bacteria</taxon>
        <taxon>Pseudomonadati</taxon>
        <taxon>Pseudomonadota</taxon>
        <taxon>Gammaproteobacteria</taxon>
        <taxon>Vibrionales</taxon>
        <taxon>Vibrionaceae</taxon>
        <taxon>Vibrio</taxon>
    </lineage>
</organism>
<dbReference type="CDD" id="cd00229">
    <property type="entry name" value="SGNH_hydrolase"/>
    <property type="match status" value="1"/>
</dbReference>
<dbReference type="InterPro" id="IPR013830">
    <property type="entry name" value="SGNH_hydro"/>
</dbReference>
<dbReference type="Proteomes" id="UP000615796">
    <property type="component" value="Unassembled WGS sequence"/>
</dbReference>
<name>A0A9X0RCH9_VIBME</name>
<keyword evidence="3" id="KW-1185">Reference proteome</keyword>
<proteinExistence type="predicted"/>
<evidence type="ECO:0000313" key="2">
    <source>
        <dbReference type="EMBL" id="MBC5851955.1"/>
    </source>
</evidence>
<keyword evidence="2" id="KW-0378">Hydrolase</keyword>
<reference evidence="2" key="1">
    <citation type="submission" date="2020-08" db="EMBL/GenBank/DDBJ databases">
        <title>Genome Sequencing and Pan-Genome Analysis of Migratory bird Vibrio Strains, Inner Mongolia.</title>
        <authorList>
            <person name="Zheng L."/>
        </authorList>
    </citation>
    <scope>NUCLEOTIDE SEQUENCE</scope>
    <source>
        <strain evidence="2">M13F</strain>
    </source>
</reference>
<accession>A0A9X0RCH9</accession>
<dbReference type="Gene3D" id="3.40.50.1110">
    <property type="entry name" value="SGNH hydrolase"/>
    <property type="match status" value="1"/>
</dbReference>
<dbReference type="SUPFAM" id="SSF52266">
    <property type="entry name" value="SGNH hydrolase"/>
    <property type="match status" value="1"/>
</dbReference>
<protein>
    <submittedName>
        <fullName evidence="2">SGNH/GDSL hydrolase family protein</fullName>
    </submittedName>
</protein>
<gene>
    <name evidence="2" type="ORF">H8Q88_13690</name>
</gene>
<evidence type="ECO:0000259" key="1">
    <source>
        <dbReference type="Pfam" id="PF13472"/>
    </source>
</evidence>